<protein>
    <submittedName>
        <fullName evidence="3">Uncharacterized protein</fullName>
    </submittedName>
</protein>
<comment type="caution">
    <text evidence="3">The sequence shown here is derived from an EMBL/GenBank/DDBJ whole genome shotgun (WGS) entry which is preliminary data.</text>
</comment>
<proteinExistence type="inferred from homology"/>
<dbReference type="GO" id="GO:0005737">
    <property type="term" value="C:cytoplasm"/>
    <property type="evidence" value="ECO:0007669"/>
    <property type="project" value="TreeGrafter"/>
</dbReference>
<evidence type="ECO:0000313" key="4">
    <source>
        <dbReference type="Proteomes" id="UP001465755"/>
    </source>
</evidence>
<dbReference type="SUPFAM" id="SSF54506">
    <property type="entry name" value="Diaminopimelate epimerase-like"/>
    <property type="match status" value="1"/>
</dbReference>
<name>A0AAW1NUZ7_9CHLO</name>
<evidence type="ECO:0000313" key="3">
    <source>
        <dbReference type="EMBL" id="KAK9794683.1"/>
    </source>
</evidence>
<keyword evidence="2" id="KW-0413">Isomerase</keyword>
<keyword evidence="4" id="KW-1185">Reference proteome</keyword>
<dbReference type="Pfam" id="PF02567">
    <property type="entry name" value="PhzC-PhzF"/>
    <property type="match status" value="1"/>
</dbReference>
<dbReference type="AlphaFoldDB" id="A0AAW1NUZ7"/>
<comment type="similarity">
    <text evidence="1">Belongs to the PhzF family.</text>
</comment>
<dbReference type="EMBL" id="JALJOQ010000135">
    <property type="protein sequence ID" value="KAK9794683.1"/>
    <property type="molecule type" value="Genomic_DNA"/>
</dbReference>
<evidence type="ECO:0000256" key="1">
    <source>
        <dbReference type="ARBA" id="ARBA00008270"/>
    </source>
</evidence>
<dbReference type="GO" id="GO:0016853">
    <property type="term" value="F:isomerase activity"/>
    <property type="evidence" value="ECO:0007669"/>
    <property type="project" value="UniProtKB-KW"/>
</dbReference>
<dbReference type="PANTHER" id="PTHR13774:SF17">
    <property type="entry name" value="PHENAZINE BIOSYNTHESIS-LIKE DOMAIN-CONTAINING PROTEIN"/>
    <property type="match status" value="1"/>
</dbReference>
<dbReference type="Proteomes" id="UP001465755">
    <property type="component" value="Unassembled WGS sequence"/>
</dbReference>
<evidence type="ECO:0000256" key="2">
    <source>
        <dbReference type="ARBA" id="ARBA00023235"/>
    </source>
</evidence>
<dbReference type="Gene3D" id="3.10.310.10">
    <property type="entry name" value="Diaminopimelate Epimerase, Chain A, domain 1"/>
    <property type="match status" value="2"/>
</dbReference>
<dbReference type="NCBIfam" id="TIGR00654">
    <property type="entry name" value="PhzF_family"/>
    <property type="match status" value="1"/>
</dbReference>
<dbReference type="PANTHER" id="PTHR13774">
    <property type="entry name" value="PHENAZINE BIOSYNTHESIS PROTEIN"/>
    <property type="match status" value="1"/>
</dbReference>
<sequence>MRKPLQLYQVDAFAERPFEGNPAAVCLLENEDLPMNDGLRQQIAAEQNLSETAFLEVLSQQGTSNQNDQDLNFQTAGEFVLRWEFALRWFTPVCETALCGHATMAAAAALVAVGNKAETLRFKTRHSGWLTVKPRQRGDRVCQLQMSLPANVASRDAVPQWADKDSALIKELMSGHSDWVEDVQLSPHLRYLLVVLRQGVTRQQLESLQPDMLKLKAAANDEDGGLVGATVTCRDSEASNRVYSRFFAPWTGLAEDPVTGSAHGFQKHNADFQKHTADFQKRTAEYQNATTASLNQLKADTHSIRQTGSVDAVGEIAEVRIAKALLREDAAATAVFEDAIRYCAGLPVGKELLQAATEAWDCAVDSDFCRWVPGSLQPLIKALNHIKVPSSSEDVSRPKVAQHRLFLLQRYADVRRKVPANAQVQQIIVLLEQPGFVVPMVRKIGRLFISHARSTHPSPAVVDGCEVSIVTELDAGFASA</sequence>
<reference evidence="3 4" key="1">
    <citation type="journal article" date="2024" name="Nat. Commun.">
        <title>Phylogenomics reveals the evolutionary origins of lichenization in chlorophyte algae.</title>
        <authorList>
            <person name="Puginier C."/>
            <person name="Libourel C."/>
            <person name="Otte J."/>
            <person name="Skaloud P."/>
            <person name="Haon M."/>
            <person name="Grisel S."/>
            <person name="Petersen M."/>
            <person name="Berrin J.G."/>
            <person name="Delaux P.M."/>
            <person name="Dal Grande F."/>
            <person name="Keller J."/>
        </authorList>
    </citation>
    <scope>NUCLEOTIDE SEQUENCE [LARGE SCALE GENOMIC DNA]</scope>
    <source>
        <strain evidence="3 4">SAG 2036</strain>
    </source>
</reference>
<dbReference type="InterPro" id="IPR003719">
    <property type="entry name" value="Phenazine_PhzF-like"/>
</dbReference>
<gene>
    <name evidence="3" type="ORF">WJX73_009414</name>
</gene>
<accession>A0AAW1NUZ7</accession>
<organism evidence="3 4">
    <name type="scientific">Symbiochloris irregularis</name>
    <dbReference type="NCBI Taxonomy" id="706552"/>
    <lineage>
        <taxon>Eukaryota</taxon>
        <taxon>Viridiplantae</taxon>
        <taxon>Chlorophyta</taxon>
        <taxon>core chlorophytes</taxon>
        <taxon>Trebouxiophyceae</taxon>
        <taxon>Trebouxiales</taxon>
        <taxon>Trebouxiaceae</taxon>
        <taxon>Symbiochloris</taxon>
    </lineage>
</organism>